<name>B0SX07_CAUSK</name>
<organism evidence="1">
    <name type="scientific">Caulobacter sp. (strain K31)</name>
    <dbReference type="NCBI Taxonomy" id="366602"/>
    <lineage>
        <taxon>Bacteria</taxon>
        <taxon>Pseudomonadati</taxon>
        <taxon>Pseudomonadota</taxon>
        <taxon>Alphaproteobacteria</taxon>
        <taxon>Caulobacterales</taxon>
        <taxon>Caulobacteraceae</taxon>
        <taxon>Caulobacter</taxon>
    </lineage>
</organism>
<proteinExistence type="predicted"/>
<evidence type="ECO:0000313" key="1">
    <source>
        <dbReference type="EMBL" id="ABZ70168.1"/>
    </source>
</evidence>
<dbReference type="EMBL" id="CP000927">
    <property type="protein sequence ID" value="ABZ70168.1"/>
    <property type="molecule type" value="Genomic_DNA"/>
</dbReference>
<dbReference type="AlphaFoldDB" id="B0SX07"/>
<dbReference type="HOGENOM" id="CLU_606419_0_0_5"/>
<dbReference type="eggNOG" id="ENOG5033T2I">
    <property type="taxonomic scope" value="Bacteria"/>
</dbReference>
<reference evidence="1" key="1">
    <citation type="submission" date="2008-01" db="EMBL/GenBank/DDBJ databases">
        <title>Complete sequence of chromosome of Caulobacter sp. K31.</title>
        <authorList>
            <consortium name="US DOE Joint Genome Institute"/>
            <person name="Copeland A."/>
            <person name="Lucas S."/>
            <person name="Lapidus A."/>
            <person name="Barry K."/>
            <person name="Glavina del Rio T."/>
            <person name="Dalin E."/>
            <person name="Tice H."/>
            <person name="Pitluck S."/>
            <person name="Bruce D."/>
            <person name="Goodwin L."/>
            <person name="Thompson L.S."/>
            <person name="Brettin T."/>
            <person name="Detter J.C."/>
            <person name="Han C."/>
            <person name="Schmutz J."/>
            <person name="Larimer F."/>
            <person name="Land M."/>
            <person name="Hauser L."/>
            <person name="Kyrpides N."/>
            <person name="Kim E."/>
            <person name="Stephens C."/>
            <person name="Richardson P."/>
        </authorList>
    </citation>
    <scope>NUCLEOTIDE SEQUENCE [LARGE SCALE GENOMIC DNA]</scope>
    <source>
        <strain evidence="1">K31</strain>
    </source>
</reference>
<accession>B0SX07</accession>
<sequence>MASSFAWPAWAGDVLAPPHWSSDQVRAARPLAPETALVFDVRVEETGGPRGSQVQSATVALAPTFTQIVEGGAHTLHDHALCRVFTWSDDKPIFQSVSCYALPAFLGMELENRRYLARVLAAAEGVKAAADPYWPEAELGVQDEAKDRLQRRDVPSGAEYRLDNEVVVKVTGVMTPLSAAESRSLARYFAHQQPLHPQVRRDLKSGSVLPARLEIQSRMGRGDVRKIVTITNPRRVQMSPPLPPGLTSDLYERARAETVFGRGVRQALAGIDGKAKPEKPSFDALLASMKDASSQGRSSEVMLLFFAMTQQYGGEFSGPRGQTVRTQVIPIFAKARADATAGMLWNASDLAGDAGKPGDREAVARSLATATDLDRMMFGTFRYVTYANLFRMTPQADKWDPAIRKAMPQDLVDNYWMHIAAYPWAGNVYKDAGDTYYAAYDPVNAWLAFDLGRAIDPDWRAGVLSGLAAYEDKLRLAEPDFF</sequence>
<dbReference type="KEGG" id="cak:Caul_1038"/>
<protein>
    <submittedName>
        <fullName evidence="1">Uncharacterized protein</fullName>
    </submittedName>
</protein>
<gene>
    <name evidence="1" type="ordered locus">Caul_1038</name>
</gene>